<proteinExistence type="predicted"/>
<name>A0ABT3KZ68_9BURK</name>
<reference evidence="2" key="1">
    <citation type="submission" date="2023-07" db="EMBL/GenBank/DDBJ databases">
        <title>Verminephrobacter genomes.</title>
        <authorList>
            <person name="Lund M.B."/>
        </authorList>
    </citation>
    <scope>NUCLEOTIDE SEQUENCE [LARGE SCALE GENOMIC DNA]</scope>
    <source>
        <strain evidence="2">AtM5-05</strain>
    </source>
</reference>
<dbReference type="RefSeq" id="WP_265283424.1">
    <property type="nucleotide sequence ID" value="NZ_QZCW01000007.1"/>
</dbReference>
<gene>
    <name evidence="1" type="ORF">D5039_21560</name>
</gene>
<organism evidence="1 2">
    <name type="scientific">Verminephrobacter aporrectodeae subsp. tuberculatae</name>
    <dbReference type="NCBI Taxonomy" id="1110392"/>
    <lineage>
        <taxon>Bacteria</taxon>
        <taxon>Pseudomonadati</taxon>
        <taxon>Pseudomonadota</taxon>
        <taxon>Betaproteobacteria</taxon>
        <taxon>Burkholderiales</taxon>
        <taxon>Comamonadaceae</taxon>
        <taxon>Verminephrobacter</taxon>
    </lineage>
</organism>
<dbReference type="EMBL" id="QZCW01000007">
    <property type="protein sequence ID" value="MCW5323638.1"/>
    <property type="molecule type" value="Genomic_DNA"/>
</dbReference>
<accession>A0ABT3KZ68</accession>
<sequence>MQTAHIAQAETTTQATNYPKLVVVENAGTDTEGVWSDHRTFMAALKEMENCGGADSGFDVMKRLPDDTLTTEF</sequence>
<dbReference type="Proteomes" id="UP001208935">
    <property type="component" value="Unassembled WGS sequence"/>
</dbReference>
<comment type="caution">
    <text evidence="1">The sequence shown here is derived from an EMBL/GenBank/DDBJ whole genome shotgun (WGS) entry which is preliminary data.</text>
</comment>
<keyword evidence="2" id="KW-1185">Reference proteome</keyword>
<evidence type="ECO:0000313" key="2">
    <source>
        <dbReference type="Proteomes" id="UP001208935"/>
    </source>
</evidence>
<protein>
    <submittedName>
        <fullName evidence="1">Uncharacterized protein</fullName>
    </submittedName>
</protein>
<evidence type="ECO:0000313" key="1">
    <source>
        <dbReference type="EMBL" id="MCW5323638.1"/>
    </source>
</evidence>